<reference evidence="3 4" key="1">
    <citation type="submission" date="2018-11" db="EMBL/GenBank/DDBJ databases">
        <title>Draft genome sequence of Gordonia sp. RS15-1S isolated from rice stems.</title>
        <authorList>
            <person name="Muangham S."/>
        </authorList>
    </citation>
    <scope>NUCLEOTIDE SEQUENCE [LARGE SCALE GENOMIC DNA]</scope>
    <source>
        <strain evidence="3 4">RS15-1S</strain>
    </source>
</reference>
<keyword evidence="2" id="KW-0472">Membrane</keyword>
<evidence type="ECO:0000256" key="2">
    <source>
        <dbReference type="SAM" id="Phobius"/>
    </source>
</evidence>
<dbReference type="EMBL" id="RKMH01000002">
    <property type="protein sequence ID" value="RPA65560.1"/>
    <property type="molecule type" value="Genomic_DNA"/>
</dbReference>
<keyword evidence="4" id="KW-1185">Reference proteome</keyword>
<feature type="transmembrane region" description="Helical" evidence="2">
    <location>
        <begin position="152"/>
        <end position="175"/>
    </location>
</feature>
<dbReference type="OrthoDB" id="4201904at2"/>
<keyword evidence="2" id="KW-1133">Transmembrane helix</keyword>
<name>A0A3N4H403_9ACTN</name>
<accession>A0A3N4H403</accession>
<dbReference type="Proteomes" id="UP000267536">
    <property type="component" value="Unassembled WGS sequence"/>
</dbReference>
<feature type="compositionally biased region" description="Basic and acidic residues" evidence="1">
    <location>
        <begin position="14"/>
        <end position="35"/>
    </location>
</feature>
<keyword evidence="2" id="KW-0812">Transmembrane</keyword>
<comment type="caution">
    <text evidence="3">The sequence shown here is derived from an EMBL/GenBank/DDBJ whole genome shotgun (WGS) entry which is preliminary data.</text>
</comment>
<evidence type="ECO:0000313" key="4">
    <source>
        <dbReference type="Proteomes" id="UP000267536"/>
    </source>
</evidence>
<dbReference type="AlphaFoldDB" id="A0A3N4H403"/>
<evidence type="ECO:0000256" key="1">
    <source>
        <dbReference type="SAM" id="MobiDB-lite"/>
    </source>
</evidence>
<evidence type="ECO:0008006" key="5">
    <source>
        <dbReference type="Google" id="ProtNLM"/>
    </source>
</evidence>
<organism evidence="3 4">
    <name type="scientific">Gordonia oryzae</name>
    <dbReference type="NCBI Taxonomy" id="2487349"/>
    <lineage>
        <taxon>Bacteria</taxon>
        <taxon>Bacillati</taxon>
        <taxon>Actinomycetota</taxon>
        <taxon>Actinomycetes</taxon>
        <taxon>Mycobacteriales</taxon>
        <taxon>Gordoniaceae</taxon>
        <taxon>Gordonia</taxon>
    </lineage>
</organism>
<sequence length="426" mass="43647">MADDTTDDPQTPRGPEDPDATKQVGRENAPRDHSAGGDLPAEQVPADQTPAEPTSAAQTPAQQGAGENPAPDTEQWEPTTTSRHARAYSQISDATTTPVTPPPPAAHPQTAQFTTGENPMGEGDPGTGVHAAPPTGDGVVTTAPTKRGKGKFIALGAVGLVLVIIIALVGTELFLRSRATDCLEKQFGALTGQPTNVSISKKPILLQKFSNDYPYVQVDTSDSNSTQMQLHVRADGVSQDGNTVKVDSLAGTGYVPFQRVIELSKQGQLSGGSTDNSGTNGGTTNGGIGTEGSGIEGSGILGSTQVSSVTGNAADGTIKVDAAVQVAIFPVPVSLTMKPVLNQGKVRFQVEQASAFVFGIPADFAQQFVDGFGDSLFGELTKEIKVTSLKVTDQGVDFAVTGSNVNLGSAAASTSSSGSAPTCSIL</sequence>
<feature type="region of interest" description="Disordered" evidence="1">
    <location>
        <begin position="1"/>
        <end position="143"/>
    </location>
</feature>
<gene>
    <name evidence="3" type="ORF">EF294_01985</name>
</gene>
<feature type="compositionally biased region" description="Gly residues" evidence="1">
    <location>
        <begin position="279"/>
        <end position="294"/>
    </location>
</feature>
<protein>
    <recommendedName>
        <fullName evidence="5">DUF2993 domain-containing protein</fullName>
    </recommendedName>
</protein>
<feature type="compositionally biased region" description="Polar residues" evidence="1">
    <location>
        <begin position="51"/>
        <end position="62"/>
    </location>
</feature>
<feature type="region of interest" description="Disordered" evidence="1">
    <location>
        <begin position="268"/>
        <end position="294"/>
    </location>
</feature>
<dbReference type="RefSeq" id="WP_123925346.1">
    <property type="nucleotide sequence ID" value="NZ_JBPSDP010000009.1"/>
</dbReference>
<evidence type="ECO:0000313" key="3">
    <source>
        <dbReference type="EMBL" id="RPA65560.1"/>
    </source>
</evidence>
<proteinExistence type="predicted"/>